<accession>A0A6L2NCQ9</accession>
<dbReference type="EMBL" id="BKCJ010008802">
    <property type="protein sequence ID" value="GEU84021.1"/>
    <property type="molecule type" value="Genomic_DNA"/>
</dbReference>
<organism evidence="2">
    <name type="scientific">Tanacetum cinerariifolium</name>
    <name type="common">Dalmatian daisy</name>
    <name type="synonym">Chrysanthemum cinerariifolium</name>
    <dbReference type="NCBI Taxonomy" id="118510"/>
    <lineage>
        <taxon>Eukaryota</taxon>
        <taxon>Viridiplantae</taxon>
        <taxon>Streptophyta</taxon>
        <taxon>Embryophyta</taxon>
        <taxon>Tracheophyta</taxon>
        <taxon>Spermatophyta</taxon>
        <taxon>Magnoliopsida</taxon>
        <taxon>eudicotyledons</taxon>
        <taxon>Gunneridae</taxon>
        <taxon>Pentapetalae</taxon>
        <taxon>asterids</taxon>
        <taxon>campanulids</taxon>
        <taxon>Asterales</taxon>
        <taxon>Asteraceae</taxon>
        <taxon>Asteroideae</taxon>
        <taxon>Anthemideae</taxon>
        <taxon>Anthemidinae</taxon>
        <taxon>Tanacetum</taxon>
    </lineage>
</organism>
<evidence type="ECO:0000313" key="2">
    <source>
        <dbReference type="EMBL" id="GEU84021.1"/>
    </source>
</evidence>
<gene>
    <name evidence="2" type="ORF">Tci_055999</name>
</gene>
<reference evidence="2" key="1">
    <citation type="journal article" date="2019" name="Sci. Rep.">
        <title>Draft genome of Tanacetum cinerariifolium, the natural source of mosquito coil.</title>
        <authorList>
            <person name="Yamashiro T."/>
            <person name="Shiraishi A."/>
            <person name="Satake H."/>
            <person name="Nakayama K."/>
        </authorList>
    </citation>
    <scope>NUCLEOTIDE SEQUENCE</scope>
</reference>
<proteinExistence type="predicted"/>
<feature type="region of interest" description="Disordered" evidence="1">
    <location>
        <begin position="67"/>
        <end position="114"/>
    </location>
</feature>
<comment type="caution">
    <text evidence="2">The sequence shown here is derived from an EMBL/GenBank/DDBJ whole genome shotgun (WGS) entry which is preliminary data.</text>
</comment>
<sequence length="173" mass="19864">MMDAEVSKNLEAQMQAKLEKEERITRQQEEETNISLIKSWDNTQAMIDADYEKKYFEKLRAEKIRKLVKGSEKEAEGSDKEVEGSEKSEEGSSERVTWKIKQEDAKRQRLEEENESADLKRCLEIVPEDDDDVAIEATPLSSKSQPLLITRSIKKGGKAISRSSEKMEILKII</sequence>
<name>A0A6L2NCQ9_TANCI</name>
<protein>
    <submittedName>
        <fullName evidence="2">Uncharacterized protein</fullName>
    </submittedName>
</protein>
<evidence type="ECO:0000256" key="1">
    <source>
        <dbReference type="SAM" id="MobiDB-lite"/>
    </source>
</evidence>
<dbReference type="AlphaFoldDB" id="A0A6L2NCQ9"/>